<comment type="caution">
    <text evidence="1">The sequence shown here is derived from an EMBL/GenBank/DDBJ whole genome shotgun (WGS) entry which is preliminary data.</text>
</comment>
<dbReference type="Proteomes" id="UP000005713">
    <property type="component" value="Unassembled WGS sequence"/>
</dbReference>
<protein>
    <submittedName>
        <fullName evidence="1">Uncharacterized protein</fullName>
    </submittedName>
</protein>
<name>A3K400_SAGS3</name>
<organism evidence="1 2">
    <name type="scientific">Sagittula stellata (strain ATCC 700073 / DSM 11524 / E-37)</name>
    <dbReference type="NCBI Taxonomy" id="388399"/>
    <lineage>
        <taxon>Bacteria</taxon>
        <taxon>Pseudomonadati</taxon>
        <taxon>Pseudomonadota</taxon>
        <taxon>Alphaproteobacteria</taxon>
        <taxon>Rhodobacterales</taxon>
        <taxon>Roseobacteraceae</taxon>
        <taxon>Sagittula</taxon>
    </lineage>
</organism>
<evidence type="ECO:0000313" key="2">
    <source>
        <dbReference type="Proteomes" id="UP000005713"/>
    </source>
</evidence>
<keyword evidence="2" id="KW-1185">Reference proteome</keyword>
<dbReference type="AlphaFoldDB" id="A3K400"/>
<dbReference type="EMBL" id="AAYA01000006">
    <property type="protein sequence ID" value="EBA08264.1"/>
    <property type="molecule type" value="Genomic_DNA"/>
</dbReference>
<dbReference type="RefSeq" id="WP_005859212.1">
    <property type="nucleotide sequence ID" value="NZ_AAYA01000006.1"/>
</dbReference>
<sequence length="215" mass="23087">MWLKLAVIGVVLVGFALAIRAVIRANRPGAHPAPRPAAPSLGEQIGLLARAGLTLSPGVTRADLTDFGPEDTYRHDPWRLLLLTFAIRIDRPPHTPFCPAACLLRRDAFDAPQDFADALRDVARAAGTADRLGQVNAADRLSYNLGGQSREISFDAATDDILRRVLDDIAALLPAGRHLAFLDNDPQVAVFCLTDAGHAMIETAAPGLLHRTPPL</sequence>
<accession>A3K400</accession>
<proteinExistence type="predicted"/>
<dbReference type="OrthoDB" id="7854651at2"/>
<evidence type="ECO:0000313" key="1">
    <source>
        <dbReference type="EMBL" id="EBA08264.1"/>
    </source>
</evidence>
<gene>
    <name evidence="1" type="ORF">SSE37_11989</name>
</gene>
<reference evidence="1 2" key="1">
    <citation type="submission" date="2006-06" db="EMBL/GenBank/DDBJ databases">
        <authorList>
            <person name="Moran M.A."/>
            <person name="Ferriera S."/>
            <person name="Johnson J."/>
            <person name="Kravitz S."/>
            <person name="Beeson K."/>
            <person name="Sutton G."/>
            <person name="Rogers Y.-H."/>
            <person name="Friedman R."/>
            <person name="Frazier M."/>
            <person name="Venter J.C."/>
        </authorList>
    </citation>
    <scope>NUCLEOTIDE SEQUENCE [LARGE SCALE GENOMIC DNA]</scope>
    <source>
        <strain evidence="1 2">E-37</strain>
    </source>
</reference>